<dbReference type="STRING" id="206506.AAV32_03550"/>
<dbReference type="Gene3D" id="1.10.10.60">
    <property type="entry name" value="Homeodomain-like"/>
    <property type="match status" value="1"/>
</dbReference>
<dbReference type="GO" id="GO:0003700">
    <property type="term" value="F:DNA-binding transcription factor activity"/>
    <property type="evidence" value="ECO:0007669"/>
    <property type="project" value="InterPro"/>
</dbReference>
<evidence type="ECO:0000313" key="8">
    <source>
        <dbReference type="Proteomes" id="UP000078084"/>
    </source>
</evidence>
<reference evidence="6 8" key="1">
    <citation type="submission" date="2015-04" db="EMBL/GenBank/DDBJ databases">
        <title>Genome sequence of Kerstersia gyiorum CG1.</title>
        <authorList>
            <person name="Greninger A.L."/>
            <person name="Kozyreva V."/>
            <person name="Chaturvedi V."/>
        </authorList>
    </citation>
    <scope>NUCLEOTIDE SEQUENCE [LARGE SCALE GENOMIC DNA]</scope>
    <source>
        <strain evidence="6 8">CG1</strain>
    </source>
</reference>
<evidence type="ECO:0000256" key="1">
    <source>
        <dbReference type="ARBA" id="ARBA00023015"/>
    </source>
</evidence>
<dbReference type="PRINTS" id="PR00032">
    <property type="entry name" value="HTHARAC"/>
</dbReference>
<protein>
    <submittedName>
        <fullName evidence="6">AraC family transcriptional regulator</fullName>
    </submittedName>
</protein>
<dbReference type="InterPro" id="IPR011051">
    <property type="entry name" value="RmlC_Cupin_sf"/>
</dbReference>
<dbReference type="EMBL" id="SGWZ01000001">
    <property type="protein sequence ID" value="RZS73343.1"/>
    <property type="molecule type" value="Genomic_DNA"/>
</dbReference>
<comment type="caution">
    <text evidence="6">The sequence shown here is derived from an EMBL/GenBank/DDBJ whole genome shotgun (WGS) entry which is preliminary data.</text>
</comment>
<evidence type="ECO:0000256" key="2">
    <source>
        <dbReference type="ARBA" id="ARBA00023125"/>
    </source>
</evidence>
<keyword evidence="2" id="KW-0238">DNA-binding</keyword>
<dbReference type="InterPro" id="IPR003313">
    <property type="entry name" value="AraC-bd"/>
</dbReference>
<dbReference type="InterPro" id="IPR020449">
    <property type="entry name" value="Tscrpt_reg_AraC-type_HTH"/>
</dbReference>
<dbReference type="NCBIfam" id="TIGR02297">
    <property type="entry name" value="HpaA"/>
    <property type="match status" value="1"/>
</dbReference>
<feature type="domain" description="HTH araC/xylS-type" evidence="5">
    <location>
        <begin position="199"/>
        <end position="297"/>
    </location>
</feature>
<dbReference type="Pfam" id="PF02311">
    <property type="entry name" value="AraC_binding"/>
    <property type="match status" value="1"/>
</dbReference>
<evidence type="ECO:0000259" key="5">
    <source>
        <dbReference type="PROSITE" id="PS01124"/>
    </source>
</evidence>
<dbReference type="RefSeq" id="WP_068367526.1">
    <property type="nucleotide sequence ID" value="NZ_CBCSEB010000010.1"/>
</dbReference>
<dbReference type="SMART" id="SM00342">
    <property type="entry name" value="HTH_ARAC"/>
    <property type="match status" value="1"/>
</dbReference>
<dbReference type="PROSITE" id="PS01124">
    <property type="entry name" value="HTH_ARAC_FAMILY_2"/>
    <property type="match status" value="1"/>
</dbReference>
<dbReference type="InterPro" id="IPR014710">
    <property type="entry name" value="RmlC-like_jellyroll"/>
</dbReference>
<evidence type="ECO:0000256" key="3">
    <source>
        <dbReference type="ARBA" id="ARBA00023159"/>
    </source>
</evidence>
<evidence type="ECO:0000313" key="7">
    <source>
        <dbReference type="EMBL" id="RZS73343.1"/>
    </source>
</evidence>
<accession>A0A171KWS1</accession>
<keyword evidence="8" id="KW-1185">Reference proteome</keyword>
<dbReference type="InterPro" id="IPR009057">
    <property type="entry name" value="Homeodomain-like_sf"/>
</dbReference>
<evidence type="ECO:0000313" key="9">
    <source>
        <dbReference type="Proteomes" id="UP000292039"/>
    </source>
</evidence>
<proteinExistence type="predicted"/>
<dbReference type="PATRIC" id="fig|206506.3.peg.778"/>
<dbReference type="AlphaFoldDB" id="A0A171KWS1"/>
<keyword evidence="3" id="KW-0010">Activator</keyword>
<name>A0A171KWS1_9BURK</name>
<dbReference type="GeneID" id="99727962"/>
<evidence type="ECO:0000256" key="4">
    <source>
        <dbReference type="ARBA" id="ARBA00023163"/>
    </source>
</evidence>
<reference evidence="7 9" key="2">
    <citation type="submission" date="2019-02" db="EMBL/GenBank/DDBJ databases">
        <title>Genomic Encyclopedia of Type Strains, Phase IV (KMG-IV): sequencing the most valuable type-strain genomes for metagenomic binning, comparative biology and taxonomic classification.</title>
        <authorList>
            <person name="Goeker M."/>
        </authorList>
    </citation>
    <scope>NUCLEOTIDE SEQUENCE [LARGE SCALE GENOMIC DNA]</scope>
    <source>
        <strain evidence="7 9">DSM 16618</strain>
    </source>
</reference>
<dbReference type="SUPFAM" id="SSF51182">
    <property type="entry name" value="RmlC-like cupins"/>
    <property type="match status" value="1"/>
</dbReference>
<dbReference type="Gene3D" id="2.60.120.10">
    <property type="entry name" value="Jelly Rolls"/>
    <property type="match status" value="1"/>
</dbReference>
<gene>
    <name evidence="6" type="ORF">AAV32_03550</name>
    <name evidence="7" type="ORF">EV679_0534</name>
</gene>
<dbReference type="InterPro" id="IPR018060">
    <property type="entry name" value="HTH_AraC"/>
</dbReference>
<evidence type="ECO:0000313" key="6">
    <source>
        <dbReference type="EMBL" id="KKO73338.1"/>
    </source>
</evidence>
<dbReference type="EMBL" id="LBNE01000001">
    <property type="protein sequence ID" value="KKO73338.1"/>
    <property type="molecule type" value="Genomic_DNA"/>
</dbReference>
<dbReference type="Pfam" id="PF12833">
    <property type="entry name" value="HTH_18"/>
    <property type="match status" value="1"/>
</dbReference>
<keyword evidence="4" id="KW-0804">Transcription</keyword>
<dbReference type="Proteomes" id="UP000078084">
    <property type="component" value="Unassembled WGS sequence"/>
</dbReference>
<dbReference type="PANTHER" id="PTHR43280:SF19">
    <property type="entry name" value="4-HYDROXYPHENYLACETATE CATABOLISM PROTEIN"/>
    <property type="match status" value="1"/>
</dbReference>
<organism evidence="6 8">
    <name type="scientific">Kerstersia gyiorum</name>
    <dbReference type="NCBI Taxonomy" id="206506"/>
    <lineage>
        <taxon>Bacteria</taxon>
        <taxon>Pseudomonadati</taxon>
        <taxon>Pseudomonadota</taxon>
        <taxon>Betaproteobacteria</taxon>
        <taxon>Burkholderiales</taxon>
        <taxon>Alcaligenaceae</taxon>
        <taxon>Kerstersia</taxon>
    </lineage>
</organism>
<dbReference type="PANTHER" id="PTHR43280">
    <property type="entry name" value="ARAC-FAMILY TRANSCRIPTIONAL REGULATOR"/>
    <property type="match status" value="1"/>
</dbReference>
<dbReference type="Proteomes" id="UP000292039">
    <property type="component" value="Unassembled WGS sequence"/>
</dbReference>
<sequence length="301" mass="33688">MNIPTGQPIPNLGIGHLAGAEHADADVHYAELDTLANRLGRSMSVHRHDRYFQVHYVASGAVRVHMDESLYRLDGPMIFLTPPAFAHAFVTEDNASGHVLTVRQPIITDLLNAEPGLVHGQAIAPICLSIEALDGSHREEIHGLTQLFERLRAEFQSRRPARAQALRLLAQLTFISLLRLAPASMPAPPARKDDLALFRAFNTLLEEHFLQHWPIARYCELLNVSDLRLNETCRRVAGCSSKQLVNERLLQESKRLLIFTSHPVAEIAHLLGFKDPAYFSRFFHRLAGQPPGAFRNEAASR</sequence>
<dbReference type="GO" id="GO:0043565">
    <property type="term" value="F:sequence-specific DNA binding"/>
    <property type="evidence" value="ECO:0007669"/>
    <property type="project" value="InterPro"/>
</dbReference>
<dbReference type="InterPro" id="IPR011983">
    <property type="entry name" value="HpaA_TReg"/>
</dbReference>
<dbReference type="SUPFAM" id="SSF46689">
    <property type="entry name" value="Homeodomain-like"/>
    <property type="match status" value="1"/>
</dbReference>
<keyword evidence="1" id="KW-0805">Transcription regulation</keyword>